<dbReference type="AlphaFoldDB" id="E6PNC9"/>
<proteinExistence type="predicted"/>
<comment type="caution">
    <text evidence="1">The sequence shown here is derived from an EMBL/GenBank/DDBJ whole genome shotgun (WGS) entry which is preliminary data.</text>
</comment>
<dbReference type="EMBL" id="CABM01000027">
    <property type="protein sequence ID" value="CBH96431.1"/>
    <property type="molecule type" value="Genomic_DNA"/>
</dbReference>
<evidence type="ECO:0008006" key="2">
    <source>
        <dbReference type="Google" id="ProtNLM"/>
    </source>
</evidence>
<name>E6PNC9_9ZZZZ</name>
<organism evidence="1">
    <name type="scientific">mine drainage metagenome</name>
    <dbReference type="NCBI Taxonomy" id="410659"/>
    <lineage>
        <taxon>unclassified sequences</taxon>
        <taxon>metagenomes</taxon>
        <taxon>ecological metagenomes</taxon>
    </lineage>
</organism>
<reference evidence="1" key="1">
    <citation type="submission" date="2009-10" db="EMBL/GenBank/DDBJ databases">
        <title>Diversity of trophic interactions inside an arsenic-rich microbial ecosystem.</title>
        <authorList>
            <person name="Bertin P.N."/>
            <person name="Heinrich-Salmeron A."/>
            <person name="Pelletier E."/>
            <person name="Goulhen-Chollet F."/>
            <person name="Arsene-Ploetze F."/>
            <person name="Gallien S."/>
            <person name="Calteau A."/>
            <person name="Vallenet D."/>
            <person name="Casiot C."/>
            <person name="Chane-Woon-Ming B."/>
            <person name="Giloteaux L."/>
            <person name="Barakat M."/>
            <person name="Bonnefoy V."/>
            <person name="Bruneel O."/>
            <person name="Chandler M."/>
            <person name="Cleiss J."/>
            <person name="Duran R."/>
            <person name="Elbaz-Poulichet F."/>
            <person name="Fonknechten N."/>
            <person name="Lauga B."/>
            <person name="Mornico D."/>
            <person name="Ortet P."/>
            <person name="Schaeffer C."/>
            <person name="Siguier P."/>
            <person name="Alexander Thil Smith A."/>
            <person name="Van Dorsselaer A."/>
            <person name="Weissenbach J."/>
            <person name="Medigue C."/>
            <person name="Le Paslier D."/>
        </authorList>
    </citation>
    <scope>NUCLEOTIDE SEQUENCE</scope>
</reference>
<sequence>MKMETIKRRLAKDRPMVAVTLRMPQDVVDDLKRVAPLRGFAGYQALLRAYVGAGLRDDMERFEGSAVARLIDRLRDSGVPEETLRRAAAEVSHSAP</sequence>
<accession>E6PNC9</accession>
<evidence type="ECO:0000313" key="1">
    <source>
        <dbReference type="EMBL" id="CBH96431.1"/>
    </source>
</evidence>
<protein>
    <recommendedName>
        <fullName evidence="2">CopG family transcriptional regulator</fullName>
    </recommendedName>
</protein>
<gene>
    <name evidence="1" type="ORF">CARN2_1289</name>
</gene>